<proteinExistence type="predicted"/>
<comment type="caution">
    <text evidence="1">The sequence shown here is derived from an EMBL/GenBank/DDBJ whole genome shotgun (WGS) entry which is preliminary data.</text>
</comment>
<dbReference type="RefSeq" id="WP_283827072.1">
    <property type="nucleotide sequence ID" value="NZ_JASDDP010000004.1"/>
</dbReference>
<dbReference type="NCBIfam" id="NF045952">
    <property type="entry name" value="MAG4270_fam"/>
    <property type="match status" value="1"/>
</dbReference>
<keyword evidence="2" id="KW-1185">Reference proteome</keyword>
<gene>
    <name evidence="1" type="ORF">QLQ80_00175</name>
</gene>
<dbReference type="EMBL" id="JASDDP010000004">
    <property type="protein sequence ID" value="MDJ1645508.1"/>
    <property type="molecule type" value="Genomic_DNA"/>
</dbReference>
<accession>A0AAJ1UZ97</accession>
<dbReference type="Proteomes" id="UP001224428">
    <property type="component" value="Unassembled WGS sequence"/>
</dbReference>
<evidence type="ECO:0000313" key="1">
    <source>
        <dbReference type="EMBL" id="MDJ1645508.1"/>
    </source>
</evidence>
<reference evidence="1" key="1">
    <citation type="submission" date="2023-05" db="EMBL/GenBank/DDBJ databases">
        <title>Mycoplasma phocimorsus sp. nov., isolated from Scandinavian patients with seal finger or septic arthritis after contact with seals.</title>
        <authorList>
            <person name="Skafte-Holm A."/>
            <person name="Pedersen T.R."/>
            <person name="Froelund M."/>
            <person name="Stegger M."/>
            <person name="Qvortrup K."/>
            <person name="Michaels D.L."/>
            <person name="Brown D.R."/>
            <person name="Jensen J.S."/>
        </authorList>
    </citation>
    <scope>NUCLEOTIDE SEQUENCE</scope>
    <source>
        <strain evidence="1">M5725</strain>
    </source>
</reference>
<dbReference type="AlphaFoldDB" id="A0AAJ1UZ97"/>
<organism evidence="1 2">
    <name type="scientific">Mycoplasma phocimorsus</name>
    <dbReference type="NCBI Taxonomy" id="3045839"/>
    <lineage>
        <taxon>Bacteria</taxon>
        <taxon>Bacillati</taxon>
        <taxon>Mycoplasmatota</taxon>
        <taxon>Mollicutes</taxon>
        <taxon>Mycoplasmataceae</taxon>
        <taxon>Mycoplasma</taxon>
    </lineage>
</organism>
<evidence type="ECO:0000313" key="2">
    <source>
        <dbReference type="Proteomes" id="UP001224428"/>
    </source>
</evidence>
<protein>
    <submittedName>
        <fullName evidence="1">Uncharacterized protein</fullName>
    </submittedName>
</protein>
<name>A0AAJ1UZ97_9MOLU</name>
<sequence>MFLNRTPKDIIESSKYFIINLKSKNYDFESKKKIYSSAFFKGKLHMIISLDGILLSWKFEYENVAINNISQPTWRNTSKWQEREDIFNSLNEADSFNLIHGDIFNTQKSIKLLNREELEILNSSVLHMTNYSDNRSISLNNIYQWLKGNNVSGTFAKIDKAQIIAYKFNDNYSPIFVALFNLLQSRINDNFSNVLEKIKDKNIYLENNLLEMFFNKDLPIYKEINFYIRQRNEYALTKNEANLRNIKKVKENINKMTKKYLFFIAKIDEIYQQKMREYQKIKKDEINIFKLKKKVERAHIFNRSWSRMEAIKLAWNLFVKNETINMKSKISEILNDICDKNNIIGLTPSDHTYFDYFDFVFDDNFNIIKLNEIEMEINNKIDKVDSSFQDVNKIKNFMKRRLHYLLEAKISKEKKKKIKDVLEHWKY</sequence>